<comment type="caution">
    <text evidence="10">The sequence shown here is derived from an EMBL/GenBank/DDBJ whole genome shotgun (WGS) entry which is preliminary data.</text>
</comment>
<dbReference type="CDD" id="cd00383">
    <property type="entry name" value="trans_reg_C"/>
    <property type="match status" value="1"/>
</dbReference>
<keyword evidence="4 7" id="KW-0238">DNA-binding</keyword>
<evidence type="ECO:0000256" key="2">
    <source>
        <dbReference type="ARBA" id="ARBA00023012"/>
    </source>
</evidence>
<dbReference type="PANTHER" id="PTHR48111">
    <property type="entry name" value="REGULATOR OF RPOS"/>
    <property type="match status" value="1"/>
</dbReference>
<dbReference type="InterPro" id="IPR036388">
    <property type="entry name" value="WH-like_DNA-bd_sf"/>
</dbReference>
<protein>
    <submittedName>
        <fullName evidence="10">Winged helix family two component transcriptional regulator</fullName>
    </submittedName>
</protein>
<organism evidence="10 11">
    <name type="scientific">Plasticicumulans acidivorans</name>
    <dbReference type="NCBI Taxonomy" id="886464"/>
    <lineage>
        <taxon>Bacteria</taxon>
        <taxon>Pseudomonadati</taxon>
        <taxon>Pseudomonadota</taxon>
        <taxon>Gammaproteobacteria</taxon>
        <taxon>Candidatus Competibacteraceae</taxon>
        <taxon>Plasticicumulans</taxon>
    </lineage>
</organism>
<feature type="domain" description="Response regulatory" evidence="8">
    <location>
        <begin position="2"/>
        <end position="117"/>
    </location>
</feature>
<evidence type="ECO:0000256" key="4">
    <source>
        <dbReference type="ARBA" id="ARBA00023125"/>
    </source>
</evidence>
<dbReference type="SMART" id="SM00862">
    <property type="entry name" value="Trans_reg_C"/>
    <property type="match status" value="1"/>
</dbReference>
<dbReference type="EMBL" id="QGTJ01000004">
    <property type="protein sequence ID" value="PWV62301.1"/>
    <property type="molecule type" value="Genomic_DNA"/>
</dbReference>
<dbReference type="Proteomes" id="UP000246569">
    <property type="component" value="Unassembled WGS sequence"/>
</dbReference>
<proteinExistence type="predicted"/>
<dbReference type="FunFam" id="1.10.10.10:FF:000005">
    <property type="entry name" value="Two-component system response regulator"/>
    <property type="match status" value="1"/>
</dbReference>
<dbReference type="GO" id="GO:0032993">
    <property type="term" value="C:protein-DNA complex"/>
    <property type="evidence" value="ECO:0007669"/>
    <property type="project" value="TreeGrafter"/>
</dbReference>
<feature type="domain" description="OmpR/PhoB-type" evidence="9">
    <location>
        <begin position="124"/>
        <end position="222"/>
    </location>
</feature>
<dbReference type="InterPro" id="IPR001789">
    <property type="entry name" value="Sig_transdc_resp-reg_receiver"/>
</dbReference>
<evidence type="ECO:0000313" key="10">
    <source>
        <dbReference type="EMBL" id="PWV62301.1"/>
    </source>
</evidence>
<dbReference type="GO" id="GO:0000976">
    <property type="term" value="F:transcription cis-regulatory region binding"/>
    <property type="evidence" value="ECO:0007669"/>
    <property type="project" value="TreeGrafter"/>
</dbReference>
<reference evidence="10 11" key="1">
    <citation type="submission" date="2018-05" db="EMBL/GenBank/DDBJ databases">
        <title>Genomic Encyclopedia of Type Strains, Phase IV (KMG-IV): sequencing the most valuable type-strain genomes for metagenomic binning, comparative biology and taxonomic classification.</title>
        <authorList>
            <person name="Goeker M."/>
        </authorList>
    </citation>
    <scope>NUCLEOTIDE SEQUENCE [LARGE SCALE GENOMIC DNA]</scope>
    <source>
        <strain evidence="10 11">DSM 23606</strain>
    </source>
</reference>
<dbReference type="Gene3D" id="1.10.10.10">
    <property type="entry name" value="Winged helix-like DNA-binding domain superfamily/Winged helix DNA-binding domain"/>
    <property type="match status" value="1"/>
</dbReference>
<dbReference type="InterPro" id="IPR039420">
    <property type="entry name" value="WalR-like"/>
</dbReference>
<dbReference type="InterPro" id="IPR011006">
    <property type="entry name" value="CheY-like_superfamily"/>
</dbReference>
<feature type="DNA-binding region" description="OmpR/PhoB-type" evidence="7">
    <location>
        <begin position="124"/>
        <end position="222"/>
    </location>
</feature>
<dbReference type="Gene3D" id="3.40.50.2300">
    <property type="match status" value="1"/>
</dbReference>
<dbReference type="PROSITE" id="PS51755">
    <property type="entry name" value="OMPR_PHOB"/>
    <property type="match status" value="1"/>
</dbReference>
<dbReference type="Pfam" id="PF00072">
    <property type="entry name" value="Response_reg"/>
    <property type="match status" value="1"/>
</dbReference>
<dbReference type="GO" id="GO:0000156">
    <property type="term" value="F:phosphorelay response regulator activity"/>
    <property type="evidence" value="ECO:0007669"/>
    <property type="project" value="TreeGrafter"/>
</dbReference>
<feature type="modified residue" description="4-aspartylphosphate" evidence="6">
    <location>
        <position position="51"/>
    </location>
</feature>
<dbReference type="SMART" id="SM00448">
    <property type="entry name" value="REC"/>
    <property type="match status" value="1"/>
</dbReference>
<keyword evidence="11" id="KW-1185">Reference proteome</keyword>
<evidence type="ECO:0000259" key="8">
    <source>
        <dbReference type="PROSITE" id="PS50110"/>
    </source>
</evidence>
<accession>A0A317MVJ4</accession>
<keyword evidence="3" id="KW-0805">Transcription regulation</keyword>
<evidence type="ECO:0000259" key="9">
    <source>
        <dbReference type="PROSITE" id="PS51755"/>
    </source>
</evidence>
<evidence type="ECO:0000256" key="6">
    <source>
        <dbReference type="PROSITE-ProRule" id="PRU00169"/>
    </source>
</evidence>
<evidence type="ECO:0000313" key="11">
    <source>
        <dbReference type="Proteomes" id="UP000246569"/>
    </source>
</evidence>
<evidence type="ECO:0000256" key="5">
    <source>
        <dbReference type="ARBA" id="ARBA00023163"/>
    </source>
</evidence>
<dbReference type="InterPro" id="IPR001867">
    <property type="entry name" value="OmpR/PhoB-type_DNA-bd"/>
</dbReference>
<name>A0A317MVJ4_9GAMM</name>
<evidence type="ECO:0000256" key="1">
    <source>
        <dbReference type="ARBA" id="ARBA00022553"/>
    </source>
</evidence>
<dbReference type="PANTHER" id="PTHR48111:SF76">
    <property type="entry name" value="TWO-COMPONENT RESPONSE REGULATOR"/>
    <property type="match status" value="1"/>
</dbReference>
<keyword evidence="5" id="KW-0804">Transcription</keyword>
<dbReference type="AlphaFoldDB" id="A0A317MVJ4"/>
<dbReference type="OrthoDB" id="9802426at2"/>
<dbReference type="RefSeq" id="WP_110018136.1">
    <property type="nucleotide sequence ID" value="NZ_QGTJ01000004.1"/>
</dbReference>
<dbReference type="GO" id="GO:0005829">
    <property type="term" value="C:cytosol"/>
    <property type="evidence" value="ECO:0007669"/>
    <property type="project" value="TreeGrafter"/>
</dbReference>
<dbReference type="SUPFAM" id="SSF52172">
    <property type="entry name" value="CheY-like"/>
    <property type="match status" value="1"/>
</dbReference>
<evidence type="ECO:0000256" key="3">
    <source>
        <dbReference type="ARBA" id="ARBA00023015"/>
    </source>
</evidence>
<keyword evidence="2" id="KW-0902">Two-component regulatory system</keyword>
<dbReference type="PROSITE" id="PS50110">
    <property type="entry name" value="RESPONSE_REGULATORY"/>
    <property type="match status" value="1"/>
</dbReference>
<dbReference type="GO" id="GO:0006355">
    <property type="term" value="P:regulation of DNA-templated transcription"/>
    <property type="evidence" value="ECO:0007669"/>
    <property type="project" value="InterPro"/>
</dbReference>
<gene>
    <name evidence="10" type="ORF">C7443_10496</name>
</gene>
<evidence type="ECO:0000256" key="7">
    <source>
        <dbReference type="PROSITE-ProRule" id="PRU01091"/>
    </source>
</evidence>
<keyword evidence="1 6" id="KW-0597">Phosphoprotein</keyword>
<dbReference type="Pfam" id="PF00486">
    <property type="entry name" value="Trans_reg_C"/>
    <property type="match status" value="1"/>
</dbReference>
<sequence>MLILVIEDDAAAAGMLVEGLKANGHAAEHVTDIDEAYERVRRGWYDALIVDRMLPGGHDGLELIDRLRVEGFDLPIMVLSALVDVDERVRGLRRGGDDYLTKPYELVELVARLEALTRRNQETPVRLRVCDLELDLIAHEVTRAGEPVRLQPREFRLLEFLARHAGQVVTRSMLLENVWACGFDPQTNVIDVHISRLRSKIDRGAAQPLIHTLRGRGYMLGDAP</sequence>